<organism evidence="3 4">
    <name type="scientific">Culex pipiens pipiens</name>
    <name type="common">Northern house mosquito</name>
    <dbReference type="NCBI Taxonomy" id="38569"/>
    <lineage>
        <taxon>Eukaryota</taxon>
        <taxon>Metazoa</taxon>
        <taxon>Ecdysozoa</taxon>
        <taxon>Arthropoda</taxon>
        <taxon>Hexapoda</taxon>
        <taxon>Insecta</taxon>
        <taxon>Pterygota</taxon>
        <taxon>Neoptera</taxon>
        <taxon>Endopterygota</taxon>
        <taxon>Diptera</taxon>
        <taxon>Nematocera</taxon>
        <taxon>Culicoidea</taxon>
        <taxon>Culicidae</taxon>
        <taxon>Culicinae</taxon>
        <taxon>Culicini</taxon>
        <taxon>Culex</taxon>
        <taxon>Culex</taxon>
    </lineage>
</organism>
<feature type="domain" description="Endonuclease/exonuclease/phosphatase" evidence="1">
    <location>
        <begin position="39"/>
        <end position="219"/>
    </location>
</feature>
<dbReference type="EMBL" id="JBEHCU010001619">
    <property type="protein sequence ID" value="KAL1403413.1"/>
    <property type="molecule type" value="Genomic_DNA"/>
</dbReference>
<dbReference type="Gene3D" id="3.60.10.10">
    <property type="entry name" value="Endonuclease/exonuclease/phosphatase"/>
    <property type="match status" value="1"/>
</dbReference>
<accession>A0ABD1DUK4</accession>
<evidence type="ECO:0000313" key="3">
    <source>
        <dbReference type="EMBL" id="KAL1403413.1"/>
    </source>
</evidence>
<dbReference type="PANTHER" id="PTHR47510:SF3">
    <property type="entry name" value="ENDO_EXONUCLEASE_PHOSPHATASE DOMAIN-CONTAINING PROTEIN"/>
    <property type="match status" value="1"/>
</dbReference>
<feature type="non-terminal residue" evidence="3">
    <location>
        <position position="331"/>
    </location>
</feature>
<dbReference type="SUPFAM" id="SSF56219">
    <property type="entry name" value="DNase I-like"/>
    <property type="match status" value="1"/>
</dbReference>
<evidence type="ECO:0000313" key="2">
    <source>
        <dbReference type="EMBL" id="KAL1380551.1"/>
    </source>
</evidence>
<dbReference type="InterPro" id="IPR036691">
    <property type="entry name" value="Endo/exonu/phosph_ase_sf"/>
</dbReference>
<evidence type="ECO:0000313" key="4">
    <source>
        <dbReference type="Proteomes" id="UP001562425"/>
    </source>
</evidence>
<reference evidence="3 4" key="1">
    <citation type="submission" date="2024-05" db="EMBL/GenBank/DDBJ databases">
        <title>Culex pipiens pipiens assembly and annotation.</title>
        <authorList>
            <person name="Alout H."/>
            <person name="Durand T."/>
        </authorList>
    </citation>
    <scope>NUCLEOTIDE SEQUENCE [LARGE SCALE GENOMIC DNA]</scope>
    <source>
        <strain evidence="3">HA-2024</strain>
        <tissue evidence="3">Whole body</tissue>
    </source>
</reference>
<evidence type="ECO:0000259" key="1">
    <source>
        <dbReference type="Pfam" id="PF03372"/>
    </source>
</evidence>
<dbReference type="Proteomes" id="UP001562425">
    <property type="component" value="Unassembled WGS sequence"/>
</dbReference>
<comment type="caution">
    <text evidence="3">The sequence shown here is derived from an EMBL/GenBank/DDBJ whole genome shotgun (WGS) entry which is preliminary data.</text>
</comment>
<dbReference type="Pfam" id="PF03372">
    <property type="entry name" value="Exo_endo_phos"/>
    <property type="match status" value="1"/>
</dbReference>
<sequence>MPPLTNHTSANIPGVVMNCALHSGKLNICHGNTQSLCARKFAKLDEVKDLLHNSKVTVACFTESWLTGQISDRSIAIPGFAVCRNDRMYQRGGGIVIYYRSHLSCRKVFCTQLSAESGNKTESLVVELRFGGETVLLVAVYNPPGNNCSDFLEEKLVEYASTYNNVLLIGDFNTDMSKPSNLQSQFQSVLDTFALVSVGEEPTFFHNRGSSQLDLFITSCSDRVLRFNQVGCPALSQHDLIFASLDFDANPVPRVNTYRDYVNFDSTSLVDAVSSVPWHNFYEVNDPNELADFFNSRMKQIHDVCIPLRVIRCRNESNPWFSYEIRKSMLE</sequence>
<protein>
    <recommendedName>
        <fullName evidence="1">Endonuclease/exonuclease/phosphatase domain-containing protein</fullName>
    </recommendedName>
</protein>
<dbReference type="AlphaFoldDB" id="A0ABD1DUK4"/>
<proteinExistence type="predicted"/>
<dbReference type="EMBL" id="JBEHCU010009065">
    <property type="protein sequence ID" value="KAL1380551.1"/>
    <property type="molecule type" value="Genomic_DNA"/>
</dbReference>
<gene>
    <name evidence="2" type="ORF">pipiens_014101</name>
    <name evidence="3" type="ORF">pipiens_019374</name>
</gene>
<dbReference type="PANTHER" id="PTHR47510">
    <property type="entry name" value="REVERSE TRANSCRIPTASE DOMAIN-CONTAINING PROTEIN"/>
    <property type="match status" value="1"/>
</dbReference>
<name>A0ABD1DUK4_CULPP</name>
<keyword evidence="4" id="KW-1185">Reference proteome</keyword>
<dbReference type="InterPro" id="IPR005135">
    <property type="entry name" value="Endo/exonuclease/phosphatase"/>
</dbReference>